<feature type="region of interest" description="Disordered" evidence="1">
    <location>
        <begin position="272"/>
        <end position="293"/>
    </location>
</feature>
<feature type="domain" description="SPOR" evidence="2">
    <location>
        <begin position="225"/>
        <end position="286"/>
    </location>
</feature>
<feature type="region of interest" description="Disordered" evidence="1">
    <location>
        <begin position="182"/>
        <end position="218"/>
    </location>
</feature>
<dbReference type="SUPFAM" id="SSF110997">
    <property type="entry name" value="Sporulation related repeat"/>
    <property type="match status" value="1"/>
</dbReference>
<keyword evidence="4" id="KW-1185">Reference proteome</keyword>
<dbReference type="PANTHER" id="PTHR34183:SF8">
    <property type="entry name" value="ENDOLYTIC PEPTIDOGLYCAN TRANSGLYCOSYLASE RLPA-RELATED"/>
    <property type="match status" value="1"/>
</dbReference>
<feature type="compositionally biased region" description="Low complexity" evidence="1">
    <location>
        <begin position="182"/>
        <end position="194"/>
    </location>
</feature>
<organism evidence="3 4">
    <name type="scientific">Sphingomonas echinoides</name>
    <dbReference type="NCBI Taxonomy" id="59803"/>
    <lineage>
        <taxon>Bacteria</taxon>
        <taxon>Pseudomonadati</taxon>
        <taxon>Pseudomonadota</taxon>
        <taxon>Alphaproteobacteria</taxon>
        <taxon>Sphingomonadales</taxon>
        <taxon>Sphingomonadaceae</taxon>
        <taxon>Sphingomonas</taxon>
    </lineage>
</organism>
<evidence type="ECO:0000313" key="3">
    <source>
        <dbReference type="EMBL" id="MDX5984873.1"/>
    </source>
</evidence>
<dbReference type="InterPro" id="IPR036680">
    <property type="entry name" value="SPOR-like_sf"/>
</dbReference>
<dbReference type="InterPro" id="IPR007730">
    <property type="entry name" value="SPOR-like_dom"/>
</dbReference>
<evidence type="ECO:0000259" key="2">
    <source>
        <dbReference type="Pfam" id="PF05036"/>
    </source>
</evidence>
<feature type="region of interest" description="Disordered" evidence="1">
    <location>
        <begin position="14"/>
        <end position="57"/>
    </location>
</feature>
<comment type="caution">
    <text evidence="3">The sequence shown here is derived from an EMBL/GenBank/DDBJ whole genome shotgun (WGS) entry which is preliminary data.</text>
</comment>
<dbReference type="RefSeq" id="WP_010402778.1">
    <property type="nucleotide sequence ID" value="NZ_JAWXXV010000001.1"/>
</dbReference>
<dbReference type="PANTHER" id="PTHR34183">
    <property type="entry name" value="ENDOLYTIC PEPTIDOGLYCAN TRANSGLYCOSYLASE RLPA"/>
    <property type="match status" value="1"/>
</dbReference>
<dbReference type="EMBL" id="JAWXXV010000001">
    <property type="protein sequence ID" value="MDX5984873.1"/>
    <property type="molecule type" value="Genomic_DNA"/>
</dbReference>
<proteinExistence type="predicted"/>
<dbReference type="Gene3D" id="3.30.70.1070">
    <property type="entry name" value="Sporulation related repeat"/>
    <property type="match status" value="1"/>
</dbReference>
<gene>
    <name evidence="3" type="ORF">SIL82_11425</name>
</gene>
<dbReference type="Proteomes" id="UP001279660">
    <property type="component" value="Unassembled WGS sequence"/>
</dbReference>
<evidence type="ECO:0000313" key="4">
    <source>
        <dbReference type="Proteomes" id="UP001279660"/>
    </source>
</evidence>
<reference evidence="3 4" key="1">
    <citation type="submission" date="2023-11" db="EMBL/GenBank/DDBJ databases">
        <title>MicrobeMod: A computational toolkit for identifying prokaryotic methylation and restriction-modification with nanopore sequencing.</title>
        <authorList>
            <person name="Crits-Christoph A."/>
            <person name="Kang S.C."/>
            <person name="Lee H."/>
            <person name="Ostrov N."/>
        </authorList>
    </citation>
    <scope>NUCLEOTIDE SEQUENCE [LARGE SCALE GENOMIC DNA]</scope>
    <source>
        <strain evidence="3 4">ATCC 14820</strain>
    </source>
</reference>
<accession>A0ABU4PKZ2</accession>
<name>A0ABU4PKZ2_9SPHN</name>
<dbReference type="InterPro" id="IPR036908">
    <property type="entry name" value="RlpA-like_sf"/>
</dbReference>
<feature type="compositionally biased region" description="Pro residues" evidence="1">
    <location>
        <begin position="195"/>
        <end position="218"/>
    </location>
</feature>
<protein>
    <submittedName>
        <fullName evidence="3">SPOR domain-containing protein</fullName>
    </submittedName>
</protein>
<dbReference type="Gene3D" id="2.40.40.10">
    <property type="entry name" value="RlpA-like domain"/>
    <property type="match status" value="1"/>
</dbReference>
<sequence length="293" mass="29554">MSLLVALVLASGGGQAMPPRQQRGTPKIHEVSSPPAIAAASDLPPGDGPRGTSGEVRDDSVGFAAVSSLSLDPQWSAVTMTVAHPNVPPGTPVEITALDTGRTILALVVARETSGAVVSLSPATAQALGVGDRAPVRVRAVVAGPQDQTALRAGQAASARLDAPPALLTALRRKVPMQQVAPAVPRAAPAKAPIPRAPIPKAPAPKPLAKPKPSLVPSPPVPPTAGGFVVQVAALSSAERAAAMAHALGGHVVPLGRLFRVQLGPFGDKASAQRARDGAARHGYGDAQILHTD</sequence>
<feature type="compositionally biased region" description="Basic and acidic residues" evidence="1">
    <location>
        <begin position="274"/>
        <end position="284"/>
    </location>
</feature>
<dbReference type="Pfam" id="PF05036">
    <property type="entry name" value="SPOR"/>
    <property type="match status" value="1"/>
</dbReference>
<evidence type="ECO:0000256" key="1">
    <source>
        <dbReference type="SAM" id="MobiDB-lite"/>
    </source>
</evidence>